<dbReference type="EMBL" id="BSEV01000002">
    <property type="protein sequence ID" value="GLK08498.1"/>
    <property type="molecule type" value="Genomic_DNA"/>
</dbReference>
<evidence type="ECO:0000256" key="2">
    <source>
        <dbReference type="ARBA" id="ARBA00022801"/>
    </source>
</evidence>
<comment type="caution">
    <text evidence="5">The sequence shown here is derived from an EMBL/GenBank/DDBJ whole genome shotgun (WGS) entry which is preliminary data.</text>
</comment>
<dbReference type="EC" id="3.1.1.-" evidence="3"/>
<dbReference type="GO" id="GO:0016787">
    <property type="term" value="F:hydrolase activity"/>
    <property type="evidence" value="ECO:0007669"/>
    <property type="project" value="UniProtKB-KW"/>
</dbReference>
<evidence type="ECO:0000256" key="1">
    <source>
        <dbReference type="ARBA" id="ARBA00005964"/>
    </source>
</evidence>
<reference evidence="5" key="1">
    <citation type="journal article" date="2014" name="Int. J. Syst. Evol. Microbiol.">
        <title>Complete genome sequence of Corynebacterium casei LMG S-19264T (=DSM 44701T), isolated from a smear-ripened cheese.</title>
        <authorList>
            <consortium name="US DOE Joint Genome Institute (JGI-PGF)"/>
            <person name="Walter F."/>
            <person name="Albersmeier A."/>
            <person name="Kalinowski J."/>
            <person name="Ruckert C."/>
        </authorList>
    </citation>
    <scope>NUCLEOTIDE SEQUENCE</scope>
    <source>
        <strain evidence="5">VKM Ac-2007</strain>
    </source>
</reference>
<evidence type="ECO:0000313" key="5">
    <source>
        <dbReference type="EMBL" id="GLK08498.1"/>
    </source>
</evidence>
<dbReference type="InterPro" id="IPR050309">
    <property type="entry name" value="Type-B_Carboxylest/Lipase"/>
</dbReference>
<dbReference type="AlphaFoldDB" id="A0A9W6HZM4"/>
<dbReference type="Proteomes" id="UP001143474">
    <property type="component" value="Unassembled WGS sequence"/>
</dbReference>
<dbReference type="RefSeq" id="WP_271216974.1">
    <property type="nucleotide sequence ID" value="NZ_BAAAVD010000064.1"/>
</dbReference>
<feature type="chain" id="PRO_5041020793" description="Carboxylic ester hydrolase" evidence="3">
    <location>
        <begin position="30"/>
        <end position="568"/>
    </location>
</feature>
<evidence type="ECO:0000259" key="4">
    <source>
        <dbReference type="Pfam" id="PF00135"/>
    </source>
</evidence>
<gene>
    <name evidence="5" type="ORF">GCM10017600_19030</name>
</gene>
<dbReference type="InterPro" id="IPR019826">
    <property type="entry name" value="Carboxylesterase_B_AS"/>
</dbReference>
<feature type="signal peptide" evidence="3">
    <location>
        <begin position="1"/>
        <end position="29"/>
    </location>
</feature>
<dbReference type="Gene3D" id="3.40.50.1820">
    <property type="entry name" value="alpha/beta hydrolase"/>
    <property type="match status" value="1"/>
</dbReference>
<evidence type="ECO:0000313" key="6">
    <source>
        <dbReference type="Proteomes" id="UP001143474"/>
    </source>
</evidence>
<protein>
    <recommendedName>
        <fullName evidence="3">Carboxylic ester hydrolase</fullName>
        <ecNumber evidence="3">3.1.1.-</ecNumber>
    </recommendedName>
</protein>
<keyword evidence="6" id="KW-1185">Reference proteome</keyword>
<dbReference type="PANTHER" id="PTHR11559">
    <property type="entry name" value="CARBOXYLESTERASE"/>
    <property type="match status" value="1"/>
</dbReference>
<keyword evidence="2 3" id="KW-0378">Hydrolase</keyword>
<evidence type="ECO:0000256" key="3">
    <source>
        <dbReference type="RuleBase" id="RU361235"/>
    </source>
</evidence>
<organism evidence="5 6">
    <name type="scientific">Streptosporangium carneum</name>
    <dbReference type="NCBI Taxonomy" id="47481"/>
    <lineage>
        <taxon>Bacteria</taxon>
        <taxon>Bacillati</taxon>
        <taxon>Actinomycetota</taxon>
        <taxon>Actinomycetes</taxon>
        <taxon>Streptosporangiales</taxon>
        <taxon>Streptosporangiaceae</taxon>
        <taxon>Streptosporangium</taxon>
    </lineage>
</organism>
<dbReference type="PROSITE" id="PS00122">
    <property type="entry name" value="CARBOXYLESTERASE_B_1"/>
    <property type="match status" value="1"/>
</dbReference>
<proteinExistence type="inferred from homology"/>
<keyword evidence="3" id="KW-0732">Signal</keyword>
<dbReference type="Pfam" id="PF00135">
    <property type="entry name" value="COesterase"/>
    <property type="match status" value="1"/>
</dbReference>
<dbReference type="InterPro" id="IPR029058">
    <property type="entry name" value="AB_hydrolase_fold"/>
</dbReference>
<sequence>MKTKKRHFAFTVGVSLVAAAMALTSSAPAAVAVTGRQAAVTAPTAAPPWTAAASPRTAAASPRTAAPACAPDTTVQTDRGPLCGLVTNNVRSWLGVPYAAPPVDKLRWAPPEQHAPWTTTLEATQRGLPCPQPAFLGPESYDEDCLRLNVAAPVNAGAEPLAVMVEFHGGGFRLGSSTDGTYMAGAGRVVHVSVDYRLGILGFLAHKALGARSGNWALRDQQEALRWVQRNISRFGGDPNNVTIYGASAGGSSVCAHTTSPLSKGLFQKGISQSGEYNSLRGHETMWQTQDCKSDLPTEAEAQQAGDRFAAAVGCGNAADVAACLRAVPAKTLLEKAGDGLGPDKGTLAPIVDGTILPLSPAEAFATGRINKVSLMHGVDRDETQLMGANTPEEYEALVKEQYDTLAPEVFKRYPLKRFPAPAAFIAYRTIVADSNSVCPAILNDERLARHIPVYAFQVENSDAPPLFFLDKTKPNGSYHINEVPYLIFPRTDLSANQQTFGSQLVAQWTGFARTGDPTVDGTPYWSRFTRSHPTVMSLVPAGDSQLTEEISKQHHCGFWKKYMAFNR</sequence>
<accession>A0A9W6HZM4</accession>
<comment type="similarity">
    <text evidence="1 3">Belongs to the type-B carboxylesterase/lipase family.</text>
</comment>
<dbReference type="SUPFAM" id="SSF53474">
    <property type="entry name" value="alpha/beta-Hydrolases"/>
    <property type="match status" value="1"/>
</dbReference>
<name>A0A9W6HZM4_9ACTN</name>
<dbReference type="InterPro" id="IPR002018">
    <property type="entry name" value="CarbesteraseB"/>
</dbReference>
<feature type="domain" description="Carboxylesterase type B" evidence="4">
    <location>
        <begin position="72"/>
        <end position="560"/>
    </location>
</feature>
<reference evidence="5" key="2">
    <citation type="submission" date="2023-01" db="EMBL/GenBank/DDBJ databases">
        <authorList>
            <person name="Sun Q."/>
            <person name="Evtushenko L."/>
        </authorList>
    </citation>
    <scope>NUCLEOTIDE SEQUENCE</scope>
    <source>
        <strain evidence="5">VKM Ac-2007</strain>
    </source>
</reference>